<dbReference type="GeneID" id="94688209"/>
<name>A0A9Q3ZDL3_9GAMM</name>
<dbReference type="AlphaFoldDB" id="A0A9Q3ZDL3"/>
<keyword evidence="3" id="KW-1185">Reference proteome</keyword>
<dbReference type="EMBL" id="JAJVKT010000018">
    <property type="protein sequence ID" value="MCE7509893.1"/>
    <property type="molecule type" value="Genomic_DNA"/>
</dbReference>
<dbReference type="RefSeq" id="WP_014996057.1">
    <property type="nucleotide sequence ID" value="NZ_CBDDTQ010000006.1"/>
</dbReference>
<organism evidence="2 3">
    <name type="scientific">Alloalcanivorax xenomutans</name>
    <dbReference type="NCBI Taxonomy" id="1094342"/>
    <lineage>
        <taxon>Bacteria</taxon>
        <taxon>Pseudomonadati</taxon>
        <taxon>Pseudomonadota</taxon>
        <taxon>Gammaproteobacteria</taxon>
        <taxon>Oceanospirillales</taxon>
        <taxon>Alcanivoracaceae</taxon>
        <taxon>Alloalcanivorax</taxon>
    </lineage>
</organism>
<gene>
    <name evidence="2" type="ORF">LZG35_14740</name>
</gene>
<accession>A0A9Q3ZDL3</accession>
<evidence type="ECO:0000313" key="3">
    <source>
        <dbReference type="Proteomes" id="UP001107961"/>
    </source>
</evidence>
<evidence type="ECO:0000256" key="1">
    <source>
        <dbReference type="SAM" id="MobiDB-lite"/>
    </source>
</evidence>
<reference evidence="2" key="1">
    <citation type="submission" date="2022-01" db="EMBL/GenBank/DDBJ databases">
        <authorList>
            <person name="Karlyshev A.V."/>
            <person name="Jaspars M."/>
        </authorList>
    </citation>
    <scope>NUCLEOTIDE SEQUENCE</scope>
    <source>
        <strain evidence="2">AGSA3-2</strain>
    </source>
</reference>
<feature type="region of interest" description="Disordered" evidence="1">
    <location>
        <begin position="33"/>
        <end position="61"/>
    </location>
</feature>
<protein>
    <submittedName>
        <fullName evidence="2">Uncharacterized protein</fullName>
    </submittedName>
</protein>
<dbReference type="Proteomes" id="UP001107961">
    <property type="component" value="Unassembled WGS sequence"/>
</dbReference>
<proteinExistence type="predicted"/>
<dbReference type="KEGG" id="axe:P40_17995"/>
<evidence type="ECO:0000313" key="2">
    <source>
        <dbReference type="EMBL" id="MCE7509893.1"/>
    </source>
</evidence>
<comment type="caution">
    <text evidence="2">The sequence shown here is derived from an EMBL/GenBank/DDBJ whole genome shotgun (WGS) entry which is preliminary data.</text>
</comment>
<sequence length="61" mass="6955">MSKVIRLEERDPETALENLNRVTGLDFHCWPESLLEQDRKTPRPQPRPASTKPRRTAGGTA</sequence>